<evidence type="ECO:0000256" key="4">
    <source>
        <dbReference type="ARBA" id="ARBA00023002"/>
    </source>
</evidence>
<dbReference type="InterPro" id="IPR019774">
    <property type="entry name" value="Aromatic-AA_hydroxylase_C"/>
</dbReference>
<dbReference type="PANTHER" id="PTHR11473:SF24">
    <property type="entry name" value="PHENYLALANINE-4-HYDROXYLASE"/>
    <property type="match status" value="1"/>
</dbReference>
<proteinExistence type="inferred from homology"/>
<keyword evidence="4" id="KW-0560">Oxidoreductase</keyword>
<dbReference type="Proteomes" id="UP001523262">
    <property type="component" value="Unassembled WGS sequence"/>
</dbReference>
<dbReference type="InterPro" id="IPR036951">
    <property type="entry name" value="ArAA_hydroxylase_sf"/>
</dbReference>
<dbReference type="Pfam" id="PF00351">
    <property type="entry name" value="Biopterin_H"/>
    <property type="match status" value="1"/>
</dbReference>
<comment type="cofactor">
    <cofactor evidence="1">
        <name>Fe(2+)</name>
        <dbReference type="ChEBI" id="CHEBI:29033"/>
    </cofactor>
</comment>
<evidence type="ECO:0000313" key="9">
    <source>
        <dbReference type="Proteomes" id="UP001523262"/>
    </source>
</evidence>
<dbReference type="InterPro" id="IPR036329">
    <property type="entry name" value="Aro-AA_hydroxylase_C_sf"/>
</dbReference>
<comment type="similarity">
    <text evidence="2">Belongs to the biopterin-dependent aromatic amino acid hydroxylase family.</text>
</comment>
<keyword evidence="5" id="KW-0408">Iron</keyword>
<evidence type="ECO:0000259" key="7">
    <source>
        <dbReference type="PROSITE" id="PS51410"/>
    </source>
</evidence>
<keyword evidence="6" id="KW-0503">Monooxygenase</keyword>
<evidence type="ECO:0000313" key="8">
    <source>
        <dbReference type="EMBL" id="MCM2534850.1"/>
    </source>
</evidence>
<dbReference type="PANTHER" id="PTHR11473">
    <property type="entry name" value="AROMATIC AMINO ACID HYDROXYLASE"/>
    <property type="match status" value="1"/>
</dbReference>
<evidence type="ECO:0000256" key="2">
    <source>
        <dbReference type="ARBA" id="ARBA00009712"/>
    </source>
</evidence>
<organism evidence="8 9">
    <name type="scientific">Neobacillus pocheonensis</name>
    <dbReference type="NCBI Taxonomy" id="363869"/>
    <lineage>
        <taxon>Bacteria</taxon>
        <taxon>Bacillati</taxon>
        <taxon>Bacillota</taxon>
        <taxon>Bacilli</taxon>
        <taxon>Bacillales</taxon>
        <taxon>Bacillaceae</taxon>
        <taxon>Neobacillus</taxon>
    </lineage>
</organism>
<gene>
    <name evidence="8" type="ORF">NDK43_24035</name>
</gene>
<sequence length="357" mass="39701">MRFCNVTSTGLLSSVAEGRSSLSTEVEKLPFDLQRVIKTGFDITKPQPQLYVCESFDQLIDAVNEFASTMAFMVGGTESLDKALRSNHIATFEFSSGLQLTGTLTTVMKDVLGEAIYIKTEGPSALAYESSEIKGHSKETHHDGFGSPIGKLKNTAAPLEDLTDEELSTIDVEIGQESILNFESGVQVSGIPTQFLRKDGKVIVISFTNCTVTLNGETLFHPTWGSYDMAVGEKITSVFVGAADSEQFFSDLEEAEQPPLVKKELTPLEQLYGNVRSLRENGHNPKKLEEELLDVINTLTSEFHEDWLLRIEILELLIKHNLLLEKQEILLNQLEEIKKLNEEYPVLIQRGLMLASK</sequence>
<reference evidence="8 9" key="1">
    <citation type="submission" date="2022-06" db="EMBL/GenBank/DDBJ databases">
        <authorList>
            <person name="Jeon C.O."/>
        </authorList>
    </citation>
    <scope>NUCLEOTIDE SEQUENCE [LARGE SCALE GENOMIC DNA]</scope>
    <source>
        <strain evidence="8 9">KCTC 13943</strain>
    </source>
</reference>
<comment type="caution">
    <text evidence="8">The sequence shown here is derived from an EMBL/GenBank/DDBJ whole genome shotgun (WGS) entry which is preliminary data.</text>
</comment>
<evidence type="ECO:0000256" key="1">
    <source>
        <dbReference type="ARBA" id="ARBA00001954"/>
    </source>
</evidence>
<dbReference type="EMBL" id="JAMQCR010000002">
    <property type="protein sequence ID" value="MCM2534850.1"/>
    <property type="molecule type" value="Genomic_DNA"/>
</dbReference>
<protein>
    <recommendedName>
        <fullName evidence="7">Biopterin-dependent aromatic amino acid hydroxylase family profile domain-containing protein</fullName>
    </recommendedName>
</protein>
<feature type="domain" description="Biopterin-dependent aromatic amino acid hydroxylase family profile" evidence="7">
    <location>
        <begin position="1"/>
        <end position="116"/>
    </location>
</feature>
<keyword evidence="3" id="KW-0479">Metal-binding</keyword>
<dbReference type="PROSITE" id="PS51410">
    <property type="entry name" value="BH4_AAA_HYDROXYL_2"/>
    <property type="match status" value="1"/>
</dbReference>
<evidence type="ECO:0000256" key="5">
    <source>
        <dbReference type="ARBA" id="ARBA00023004"/>
    </source>
</evidence>
<keyword evidence="9" id="KW-1185">Reference proteome</keyword>
<evidence type="ECO:0000256" key="3">
    <source>
        <dbReference type="ARBA" id="ARBA00022723"/>
    </source>
</evidence>
<dbReference type="SUPFAM" id="SSF56534">
    <property type="entry name" value="Aromatic aminoacid monoxygenases, catalytic and oligomerization domains"/>
    <property type="match status" value="1"/>
</dbReference>
<name>A0ABT0WGV9_9BACI</name>
<evidence type="ECO:0000256" key="6">
    <source>
        <dbReference type="ARBA" id="ARBA00023033"/>
    </source>
</evidence>
<dbReference type="Gene3D" id="1.10.800.10">
    <property type="entry name" value="Aromatic amino acid hydroxylase"/>
    <property type="match status" value="1"/>
</dbReference>
<dbReference type="InterPro" id="IPR001273">
    <property type="entry name" value="ArAA_hydroxylase"/>
</dbReference>
<accession>A0ABT0WGV9</accession>